<dbReference type="Proteomes" id="UP001589798">
    <property type="component" value="Unassembled WGS sequence"/>
</dbReference>
<protein>
    <recommendedName>
        <fullName evidence="4">DUF3072 domain-containing protein</fullName>
    </recommendedName>
</protein>
<proteinExistence type="predicted"/>
<feature type="compositionally biased region" description="Basic and acidic residues" evidence="1">
    <location>
        <begin position="1"/>
        <end position="13"/>
    </location>
</feature>
<gene>
    <name evidence="2" type="ORF">ACFFJC_04905</name>
</gene>
<dbReference type="EMBL" id="JBHLWK010000008">
    <property type="protein sequence ID" value="MFC0203610.1"/>
    <property type="molecule type" value="Genomic_DNA"/>
</dbReference>
<name>A0ABV6CS92_9SPHN</name>
<comment type="caution">
    <text evidence="2">The sequence shown here is derived from an EMBL/GenBank/DDBJ whole genome shotgun (WGS) entry which is preliminary data.</text>
</comment>
<organism evidence="2 3">
    <name type="scientific">Novosphingobium soli</name>
    <dbReference type="NCBI Taxonomy" id="574956"/>
    <lineage>
        <taxon>Bacteria</taxon>
        <taxon>Pseudomonadati</taxon>
        <taxon>Pseudomonadota</taxon>
        <taxon>Alphaproteobacteria</taxon>
        <taxon>Sphingomonadales</taxon>
        <taxon>Sphingomonadaceae</taxon>
        <taxon>Novosphingobium</taxon>
    </lineage>
</organism>
<accession>A0ABV6CS92</accession>
<evidence type="ECO:0000313" key="2">
    <source>
        <dbReference type="EMBL" id="MFC0203610.1"/>
    </source>
</evidence>
<feature type="region of interest" description="Disordered" evidence="1">
    <location>
        <begin position="1"/>
        <end position="104"/>
    </location>
</feature>
<evidence type="ECO:0000256" key="1">
    <source>
        <dbReference type="SAM" id="MobiDB-lite"/>
    </source>
</evidence>
<evidence type="ECO:0000313" key="3">
    <source>
        <dbReference type="Proteomes" id="UP001589798"/>
    </source>
</evidence>
<feature type="compositionally biased region" description="Basic and acidic residues" evidence="1">
    <location>
        <begin position="58"/>
        <end position="71"/>
    </location>
</feature>
<sequence length="104" mass="11714">MIERPDDLAHETDQDMEEEESQAQTVTDEARLRNTAAQGLSDSEKPSNPLDPADTPDVVDHINQMERDGRVDMSAFDGEETMDDLENRYGSRHAADEQFSEDDS</sequence>
<reference evidence="2 3" key="1">
    <citation type="submission" date="2024-09" db="EMBL/GenBank/DDBJ databases">
        <authorList>
            <person name="Sun Q."/>
            <person name="Mori K."/>
        </authorList>
    </citation>
    <scope>NUCLEOTIDE SEQUENCE [LARGE SCALE GENOMIC DNA]</scope>
    <source>
        <strain evidence="2 3">CCM 7706</strain>
    </source>
</reference>
<dbReference type="RefSeq" id="WP_379486379.1">
    <property type="nucleotide sequence ID" value="NZ_JBHLWK010000008.1"/>
</dbReference>
<feature type="compositionally biased region" description="Basic and acidic residues" evidence="1">
    <location>
        <begin position="85"/>
        <end position="96"/>
    </location>
</feature>
<evidence type="ECO:0008006" key="4">
    <source>
        <dbReference type="Google" id="ProtNLM"/>
    </source>
</evidence>
<keyword evidence="3" id="KW-1185">Reference proteome</keyword>